<evidence type="ECO:0000256" key="2">
    <source>
        <dbReference type="ARBA" id="ARBA00007613"/>
    </source>
</evidence>
<evidence type="ECO:0000313" key="12">
    <source>
        <dbReference type="Proteomes" id="UP000054908"/>
    </source>
</evidence>
<keyword evidence="8 10" id="KW-0449">Lipoprotein</keyword>
<keyword evidence="3 10" id="KW-1134">Transmembrane beta strand</keyword>
<comment type="subcellular location">
    <subcellularLocation>
        <location evidence="10">Cell outer membrane</location>
        <topology evidence="10">Lipid-anchor</topology>
    </subcellularLocation>
    <subcellularLocation>
        <location evidence="1">Membrane</location>
    </subcellularLocation>
</comment>
<dbReference type="AlphaFoldDB" id="A0A0W0WAM7"/>
<dbReference type="Gene3D" id="1.20.1600.10">
    <property type="entry name" value="Outer membrane efflux proteins (OEP)"/>
    <property type="match status" value="1"/>
</dbReference>
<evidence type="ECO:0000256" key="7">
    <source>
        <dbReference type="ARBA" id="ARBA00023139"/>
    </source>
</evidence>
<dbReference type="InterPro" id="IPR010131">
    <property type="entry name" value="MdtP/NodT-like"/>
</dbReference>
<keyword evidence="6 10" id="KW-0472">Membrane</keyword>
<keyword evidence="12" id="KW-1185">Reference proteome</keyword>
<dbReference type="Proteomes" id="UP000054908">
    <property type="component" value="Unassembled WGS sequence"/>
</dbReference>
<accession>A0A0W0WAM7</accession>
<proteinExistence type="inferred from homology"/>
<comment type="caution">
    <text evidence="11">The sequence shown here is derived from an EMBL/GenBank/DDBJ whole genome shotgun (WGS) entry which is preliminary data.</text>
</comment>
<evidence type="ECO:0000256" key="10">
    <source>
        <dbReference type="RuleBase" id="RU362097"/>
    </source>
</evidence>
<evidence type="ECO:0000256" key="1">
    <source>
        <dbReference type="ARBA" id="ARBA00004370"/>
    </source>
</evidence>
<evidence type="ECO:0000256" key="8">
    <source>
        <dbReference type="ARBA" id="ARBA00023288"/>
    </source>
</evidence>
<dbReference type="PANTHER" id="PTHR30203">
    <property type="entry name" value="OUTER MEMBRANE CATION EFFLUX PROTEIN"/>
    <property type="match status" value="1"/>
</dbReference>
<dbReference type="InterPro" id="IPR003423">
    <property type="entry name" value="OMP_efflux"/>
</dbReference>
<evidence type="ECO:0000256" key="4">
    <source>
        <dbReference type="ARBA" id="ARBA00022692"/>
    </source>
</evidence>
<dbReference type="PANTHER" id="PTHR30203:SF20">
    <property type="entry name" value="MULTIDRUG RESISTANCE OUTER MEMBRANE PROTEIN MDTP-RELATED"/>
    <property type="match status" value="1"/>
</dbReference>
<gene>
    <name evidence="11" type="ORF">Lmac_0925</name>
</gene>
<reference evidence="11 12" key="1">
    <citation type="submission" date="2015-11" db="EMBL/GenBank/DDBJ databases">
        <title>Genomic analysis of 38 Legionella species identifies large and diverse effector repertoires.</title>
        <authorList>
            <person name="Burstein D."/>
            <person name="Amaro F."/>
            <person name="Zusman T."/>
            <person name="Lifshitz Z."/>
            <person name="Cohen O."/>
            <person name="Gilbert J.A."/>
            <person name="Pupko T."/>
            <person name="Shuman H.A."/>
            <person name="Segal G."/>
        </authorList>
    </citation>
    <scope>NUCLEOTIDE SEQUENCE [LARGE SCALE GENOMIC DNA]</scope>
    <source>
        <strain evidence="11 12">PX-1-G2-E2</strain>
    </source>
</reference>
<dbReference type="OrthoDB" id="9770517at2"/>
<dbReference type="STRING" id="466.Lmac_0925"/>
<evidence type="ECO:0000256" key="5">
    <source>
        <dbReference type="ARBA" id="ARBA00022729"/>
    </source>
</evidence>
<dbReference type="Pfam" id="PF02321">
    <property type="entry name" value="OEP"/>
    <property type="match status" value="2"/>
</dbReference>
<dbReference type="PATRIC" id="fig|466.6.peg.987"/>
<dbReference type="NCBIfam" id="TIGR01845">
    <property type="entry name" value="outer_NodT"/>
    <property type="match status" value="1"/>
</dbReference>
<dbReference type="GO" id="GO:0009279">
    <property type="term" value="C:cell outer membrane"/>
    <property type="evidence" value="ECO:0007669"/>
    <property type="project" value="UniProtKB-SubCell"/>
</dbReference>
<evidence type="ECO:0000313" key="11">
    <source>
        <dbReference type="EMBL" id="KTD29415.1"/>
    </source>
</evidence>
<keyword evidence="4 10" id="KW-0812">Transmembrane</keyword>
<dbReference type="RefSeq" id="WP_058451735.1">
    <property type="nucleotide sequence ID" value="NZ_CAAAIB010000003.1"/>
</dbReference>
<name>A0A0W0WAM7_9GAMM</name>
<evidence type="ECO:0000256" key="9">
    <source>
        <dbReference type="ARBA" id="ARBA00037313"/>
    </source>
</evidence>
<evidence type="ECO:0000256" key="6">
    <source>
        <dbReference type="ARBA" id="ARBA00023136"/>
    </source>
</evidence>
<keyword evidence="7 10" id="KW-0564">Palmitate</keyword>
<dbReference type="SUPFAM" id="SSF56954">
    <property type="entry name" value="Outer membrane efflux proteins (OEP)"/>
    <property type="match status" value="1"/>
</dbReference>
<sequence length="492" mass="54439">MGLTSYCWKKGFKAITASLLLGALAGCVNYIGIKSDKKIALPSQFQTTKSLPNQKGQWPTINWATQFSDPQLTALIREALANNPNLQVAKARIGQARGLTQQSAAALYPHADFSGIETRTRVSSHNLFIPPISNSVFYQTAFLTKASYNIDLWGKNHAKLRQAISETKASEAEEQEARLNIATSVAATYNALAYYYDLRDVLRRTVTQREALEKISKVRLRTGLDTRVQLYQARNTSATARTQLVQVEGQIILTKQQLGTLLGAGPDRGLTIKRPRLMNAQTPALPSNLPLVLLGRRPDIVSARWQVEAACQGINYTKALFYPNINLLAGVAFLSLKLSDIEVRANSEYIGPAITLPIFDGGALRGKLREQYAIYEEAVGNYNTILNNALSDVAAQLTNIVAVDKQLSVQREALHTAEHAYYLAKYQYRVGLASQLVVLDAETRYLAEQQTRLQLVLNRRNLQVNLIKALGGGFDARMIECCHASNNQSSER</sequence>
<organism evidence="11 12">
    <name type="scientific">Legionella maceachernii</name>
    <dbReference type="NCBI Taxonomy" id="466"/>
    <lineage>
        <taxon>Bacteria</taxon>
        <taxon>Pseudomonadati</taxon>
        <taxon>Pseudomonadota</taxon>
        <taxon>Gammaproteobacteria</taxon>
        <taxon>Legionellales</taxon>
        <taxon>Legionellaceae</taxon>
        <taxon>Legionella</taxon>
    </lineage>
</organism>
<keyword evidence="5" id="KW-0732">Signal</keyword>
<evidence type="ECO:0000256" key="3">
    <source>
        <dbReference type="ARBA" id="ARBA00022452"/>
    </source>
</evidence>
<comment type="function">
    <text evidence="9">Could be involved in resistance to puromycin, acriflavine and tetraphenylarsonium chloride.</text>
</comment>
<comment type="similarity">
    <text evidence="2 10">Belongs to the outer membrane factor (OMF) (TC 1.B.17) family.</text>
</comment>
<dbReference type="Gene3D" id="2.20.200.10">
    <property type="entry name" value="Outer membrane efflux proteins (OEP)"/>
    <property type="match status" value="1"/>
</dbReference>
<dbReference type="GO" id="GO:0015562">
    <property type="term" value="F:efflux transmembrane transporter activity"/>
    <property type="evidence" value="ECO:0007669"/>
    <property type="project" value="InterPro"/>
</dbReference>
<protein>
    <submittedName>
        <fullName evidence="11">Outer membrane efflux lipoprotein</fullName>
    </submittedName>
</protein>
<dbReference type="EMBL" id="LNYL01000023">
    <property type="protein sequence ID" value="KTD29415.1"/>
    <property type="molecule type" value="Genomic_DNA"/>
</dbReference>